<gene>
    <name evidence="1" type="ORF">VTK73DRAFT_5923</name>
</gene>
<evidence type="ECO:0000313" key="2">
    <source>
        <dbReference type="Proteomes" id="UP001586593"/>
    </source>
</evidence>
<dbReference type="EMBL" id="JAZHXJ010003318">
    <property type="protein sequence ID" value="KAL1835250.1"/>
    <property type="molecule type" value="Genomic_DNA"/>
</dbReference>
<comment type="caution">
    <text evidence="1">The sequence shown here is derived from an EMBL/GenBank/DDBJ whole genome shotgun (WGS) entry which is preliminary data.</text>
</comment>
<keyword evidence="2" id="KW-1185">Reference proteome</keyword>
<evidence type="ECO:0000313" key="1">
    <source>
        <dbReference type="EMBL" id="KAL1835250.1"/>
    </source>
</evidence>
<name>A0ABR3V097_9PEZI</name>
<protein>
    <submittedName>
        <fullName evidence="1">Uncharacterized protein</fullName>
    </submittedName>
</protein>
<reference evidence="1 2" key="1">
    <citation type="journal article" date="2024" name="Commun. Biol.">
        <title>Comparative genomic analysis of thermophilic fungi reveals convergent evolutionary adaptations and gene losses.</title>
        <authorList>
            <person name="Steindorff A.S."/>
            <person name="Aguilar-Pontes M.V."/>
            <person name="Robinson A.J."/>
            <person name="Andreopoulos B."/>
            <person name="LaButti K."/>
            <person name="Kuo A."/>
            <person name="Mondo S."/>
            <person name="Riley R."/>
            <person name="Otillar R."/>
            <person name="Haridas S."/>
            <person name="Lipzen A."/>
            <person name="Grimwood J."/>
            <person name="Schmutz J."/>
            <person name="Clum A."/>
            <person name="Reid I.D."/>
            <person name="Moisan M.C."/>
            <person name="Butler G."/>
            <person name="Nguyen T.T.M."/>
            <person name="Dewar K."/>
            <person name="Conant G."/>
            <person name="Drula E."/>
            <person name="Henrissat B."/>
            <person name="Hansel C."/>
            <person name="Singer S."/>
            <person name="Hutchinson M.I."/>
            <person name="de Vries R.P."/>
            <person name="Natvig D.O."/>
            <person name="Powell A.J."/>
            <person name="Tsang A."/>
            <person name="Grigoriev I.V."/>
        </authorList>
    </citation>
    <scope>NUCLEOTIDE SEQUENCE [LARGE SCALE GENOMIC DNA]</scope>
    <source>
        <strain evidence="1 2">ATCC 24622</strain>
    </source>
</reference>
<dbReference type="Proteomes" id="UP001586593">
    <property type="component" value="Unassembled WGS sequence"/>
</dbReference>
<organism evidence="1 2">
    <name type="scientific">Phialemonium thermophilum</name>
    <dbReference type="NCBI Taxonomy" id="223376"/>
    <lineage>
        <taxon>Eukaryota</taxon>
        <taxon>Fungi</taxon>
        <taxon>Dikarya</taxon>
        <taxon>Ascomycota</taxon>
        <taxon>Pezizomycotina</taxon>
        <taxon>Sordariomycetes</taxon>
        <taxon>Sordariomycetidae</taxon>
        <taxon>Cephalothecales</taxon>
        <taxon>Cephalothecaceae</taxon>
        <taxon>Phialemonium</taxon>
    </lineage>
</organism>
<accession>A0ABR3V097</accession>
<sequence length="52" mass="5343">MILRGKAALPVRRPGAGSAAATVETAPEVVDVAHDASAKKDFYGLGWMTGTT</sequence>
<proteinExistence type="predicted"/>